<feature type="transmembrane region" description="Helical" evidence="6">
    <location>
        <begin position="137"/>
        <end position="155"/>
    </location>
</feature>
<dbReference type="GO" id="GO:0022857">
    <property type="term" value="F:transmembrane transporter activity"/>
    <property type="evidence" value="ECO:0007669"/>
    <property type="project" value="InterPro"/>
</dbReference>
<keyword evidence="4 6" id="KW-1133">Transmembrane helix</keyword>
<organism evidence="9 12">
    <name type="scientific">Medicago truncatula</name>
    <name type="common">Barrel medic</name>
    <name type="synonym">Medicago tribuloides</name>
    <dbReference type="NCBI Taxonomy" id="3880"/>
    <lineage>
        <taxon>Eukaryota</taxon>
        <taxon>Viridiplantae</taxon>
        <taxon>Streptophyta</taxon>
        <taxon>Embryophyta</taxon>
        <taxon>Tracheophyta</taxon>
        <taxon>Spermatophyta</taxon>
        <taxon>Magnoliopsida</taxon>
        <taxon>eudicotyledons</taxon>
        <taxon>Gunneridae</taxon>
        <taxon>Pentapetalae</taxon>
        <taxon>rosids</taxon>
        <taxon>fabids</taxon>
        <taxon>Fabales</taxon>
        <taxon>Fabaceae</taxon>
        <taxon>Papilionoideae</taxon>
        <taxon>50 kb inversion clade</taxon>
        <taxon>NPAAA clade</taxon>
        <taxon>Hologalegina</taxon>
        <taxon>IRL clade</taxon>
        <taxon>Trifolieae</taxon>
        <taxon>Medicago</taxon>
    </lineage>
</organism>
<feature type="transmembrane region" description="Helical" evidence="6">
    <location>
        <begin position="302"/>
        <end position="322"/>
    </location>
</feature>
<evidence type="ECO:0000313" key="11">
    <source>
        <dbReference type="EnsemblPlants" id="KEH32584"/>
    </source>
</evidence>
<name>A0A072URZ6_MEDTR</name>
<dbReference type="Pfam" id="PF00892">
    <property type="entry name" value="EamA"/>
    <property type="match status" value="2"/>
</dbReference>
<dbReference type="Proteomes" id="UP000002051">
    <property type="component" value="Chromosome 4"/>
</dbReference>
<feature type="region of interest" description="Disordered" evidence="7">
    <location>
        <begin position="332"/>
        <end position="354"/>
    </location>
</feature>
<feature type="domain" description="EamA" evidence="8">
    <location>
        <begin position="11"/>
        <end position="150"/>
    </location>
</feature>
<dbReference type="SUPFAM" id="SSF103481">
    <property type="entry name" value="Multidrug resistance efflux transporter EmrE"/>
    <property type="match status" value="1"/>
</dbReference>
<dbReference type="ExpressionAtlas" id="A0A072URZ6">
    <property type="expression patterns" value="differential"/>
</dbReference>
<proteinExistence type="inferred from homology"/>
<dbReference type="EnsemblPlants" id="KEH32584">
    <property type="protein sequence ID" value="KEH32584"/>
    <property type="gene ID" value="MTR_4g129650"/>
</dbReference>
<feature type="transmembrane region" description="Helical" evidence="6">
    <location>
        <begin position="7"/>
        <end position="26"/>
    </location>
</feature>
<dbReference type="KEGG" id="mtr:25494265"/>
<reference evidence="11" key="3">
    <citation type="submission" date="2015-04" db="UniProtKB">
        <authorList>
            <consortium name="EnsemblPlants"/>
        </authorList>
    </citation>
    <scope>IDENTIFICATION</scope>
    <source>
        <strain evidence="11">cv. Jemalong A17</strain>
    </source>
</reference>
<evidence type="ECO:0000256" key="2">
    <source>
        <dbReference type="ARBA" id="ARBA00007635"/>
    </source>
</evidence>
<sequence length="369" mass="40461">MGGLDGYFPVMVMIGLQFHYSLLAIFTRAALLDGLTPTVFVVYRQGIATLALAPIIFSSNKRRQSFKASLGLKSFSLMFMTSLIGVTANQNAYFSGLFYASSTAATAMSNLIPALTFVFAAILGFEKINLRSLRNVAKILGTICCVSGALTMAFLKGNKLLHMEFFLPDSKHLTASGDDTWILGCLLLLASSVFWSCWMIMQVPISSSCPDHILSTFWMCLFATIQSAIFALIKEGNLRVWTLNSPLQISCSLYAGIGIAASFFIQSWCISGRGPLYCVMFNPLATVITALVSAIFLQEELYIGSLVGAFGVISGLYIVLWGKAKDFDETKQELPQSQMQDDDISNRVDLEEPLLTDKSEYVAESKMEP</sequence>
<keyword evidence="12" id="KW-1185">Reference proteome</keyword>
<evidence type="ECO:0000256" key="7">
    <source>
        <dbReference type="SAM" id="MobiDB-lite"/>
    </source>
</evidence>
<evidence type="ECO:0000259" key="8">
    <source>
        <dbReference type="Pfam" id="PF00892"/>
    </source>
</evidence>
<evidence type="ECO:0000313" key="12">
    <source>
        <dbReference type="Proteomes" id="UP000002051"/>
    </source>
</evidence>
<comment type="similarity">
    <text evidence="2 6">Belongs to the drug/metabolite transporter (DMT) superfamily. Plant drug/metabolite exporter (P-DME) (TC 2.A.7.4) family.</text>
</comment>
<evidence type="ECO:0000256" key="6">
    <source>
        <dbReference type="RuleBase" id="RU363077"/>
    </source>
</evidence>
<dbReference type="EMBL" id="PSQE01000004">
    <property type="protein sequence ID" value="RHN64820.1"/>
    <property type="molecule type" value="Genomic_DNA"/>
</dbReference>
<feature type="domain" description="EamA" evidence="8">
    <location>
        <begin position="183"/>
        <end position="320"/>
    </location>
</feature>
<protein>
    <recommendedName>
        <fullName evidence="6">WAT1-related protein</fullName>
    </recommendedName>
</protein>
<gene>
    <name evidence="11" type="primary">25494265</name>
    <name evidence="9" type="ordered locus">MTR_4g129650</name>
    <name evidence="10" type="ORF">MtrunA17_Chr4g0073241</name>
</gene>
<comment type="subcellular location">
    <subcellularLocation>
        <location evidence="1 6">Membrane</location>
        <topology evidence="1 6">Multi-pass membrane protein</topology>
    </subcellularLocation>
</comment>
<dbReference type="Proteomes" id="UP000265566">
    <property type="component" value="Chromosome 4"/>
</dbReference>
<dbReference type="PANTHER" id="PTHR31218">
    <property type="entry name" value="WAT1-RELATED PROTEIN"/>
    <property type="match status" value="1"/>
</dbReference>
<feature type="transmembrane region" description="Helical" evidence="6">
    <location>
        <begin position="38"/>
        <end position="58"/>
    </location>
</feature>
<feature type="transmembrane region" description="Helical" evidence="6">
    <location>
        <begin position="108"/>
        <end position="125"/>
    </location>
</feature>
<dbReference type="HOGENOM" id="CLU_025359_1_1_1"/>
<dbReference type="EMBL" id="CM001220">
    <property type="protein sequence ID" value="KEH32584.1"/>
    <property type="molecule type" value="Genomic_DNA"/>
</dbReference>
<evidence type="ECO:0000313" key="10">
    <source>
        <dbReference type="EMBL" id="RHN64820.1"/>
    </source>
</evidence>
<evidence type="ECO:0000313" key="9">
    <source>
        <dbReference type="EMBL" id="KEH32584.1"/>
    </source>
</evidence>
<evidence type="ECO:0000256" key="4">
    <source>
        <dbReference type="ARBA" id="ARBA00022989"/>
    </source>
</evidence>
<dbReference type="GO" id="GO:0005886">
    <property type="term" value="C:plasma membrane"/>
    <property type="evidence" value="ECO:0000318"/>
    <property type="project" value="GO_Central"/>
</dbReference>
<keyword evidence="3 6" id="KW-0812">Transmembrane</keyword>
<feature type="transmembrane region" description="Helical" evidence="6">
    <location>
        <begin position="70"/>
        <end position="88"/>
    </location>
</feature>
<dbReference type="InterPro" id="IPR037185">
    <property type="entry name" value="EmrE-like"/>
</dbReference>
<dbReference type="InterPro" id="IPR030184">
    <property type="entry name" value="WAT1-related"/>
</dbReference>
<evidence type="ECO:0000256" key="1">
    <source>
        <dbReference type="ARBA" id="ARBA00004141"/>
    </source>
</evidence>
<feature type="transmembrane region" description="Helical" evidence="6">
    <location>
        <begin position="213"/>
        <end position="233"/>
    </location>
</feature>
<keyword evidence="5 6" id="KW-0472">Membrane</keyword>
<evidence type="ECO:0000256" key="3">
    <source>
        <dbReference type="ARBA" id="ARBA00022692"/>
    </source>
</evidence>
<evidence type="ECO:0000256" key="5">
    <source>
        <dbReference type="ARBA" id="ARBA00023136"/>
    </source>
</evidence>
<dbReference type="InterPro" id="IPR000620">
    <property type="entry name" value="EamA_dom"/>
</dbReference>
<dbReference type="AlphaFoldDB" id="A0A072URZ6"/>
<dbReference type="OrthoDB" id="1728340at2759"/>
<accession>A0A072URZ6</accession>
<reference evidence="9 12" key="2">
    <citation type="journal article" date="2014" name="BMC Genomics">
        <title>An improved genome release (version Mt4.0) for the model legume Medicago truncatula.</title>
        <authorList>
            <person name="Tang H."/>
            <person name="Krishnakumar V."/>
            <person name="Bidwell S."/>
            <person name="Rosen B."/>
            <person name="Chan A."/>
            <person name="Zhou S."/>
            <person name="Gentzbittel L."/>
            <person name="Childs K.L."/>
            <person name="Yandell M."/>
            <person name="Gundlach H."/>
            <person name="Mayer K.F."/>
            <person name="Schwartz D.C."/>
            <person name="Town C.D."/>
        </authorList>
    </citation>
    <scope>GENOME REANNOTATION</scope>
    <source>
        <strain evidence="9">A17</strain>
        <strain evidence="11 12">cv. Jemalong A17</strain>
    </source>
</reference>
<feature type="compositionally biased region" description="Basic and acidic residues" evidence="7">
    <location>
        <begin position="344"/>
        <end position="354"/>
    </location>
</feature>
<feature type="transmembrane region" description="Helical" evidence="6">
    <location>
        <begin position="277"/>
        <end position="296"/>
    </location>
</feature>
<feature type="transmembrane region" description="Helical" evidence="6">
    <location>
        <begin position="245"/>
        <end position="265"/>
    </location>
</feature>
<dbReference type="Gramene" id="rna27684">
    <property type="protein sequence ID" value="RHN64820.1"/>
    <property type="gene ID" value="gene27684"/>
</dbReference>
<feature type="transmembrane region" description="Helical" evidence="6">
    <location>
        <begin position="181"/>
        <end position="201"/>
    </location>
</feature>
<reference evidence="9 12" key="1">
    <citation type="journal article" date="2011" name="Nature">
        <title>The Medicago genome provides insight into the evolution of rhizobial symbioses.</title>
        <authorList>
            <person name="Young N.D."/>
            <person name="Debelle F."/>
            <person name="Oldroyd G.E."/>
            <person name="Geurts R."/>
            <person name="Cannon S.B."/>
            <person name="Udvardi M.K."/>
            <person name="Benedito V.A."/>
            <person name="Mayer K.F."/>
            <person name="Gouzy J."/>
            <person name="Schoof H."/>
            <person name="Van de Peer Y."/>
            <person name="Proost S."/>
            <person name="Cook D.R."/>
            <person name="Meyers B.C."/>
            <person name="Spannagl M."/>
            <person name="Cheung F."/>
            <person name="De Mita S."/>
            <person name="Krishnakumar V."/>
            <person name="Gundlach H."/>
            <person name="Zhou S."/>
            <person name="Mudge J."/>
            <person name="Bharti A.K."/>
            <person name="Murray J.D."/>
            <person name="Naoumkina M.A."/>
            <person name="Rosen B."/>
            <person name="Silverstein K.A."/>
            <person name="Tang H."/>
            <person name="Rombauts S."/>
            <person name="Zhao P.X."/>
            <person name="Zhou P."/>
            <person name="Barbe V."/>
            <person name="Bardou P."/>
            <person name="Bechner M."/>
            <person name="Bellec A."/>
            <person name="Berger A."/>
            <person name="Berges H."/>
            <person name="Bidwell S."/>
            <person name="Bisseling T."/>
            <person name="Choisne N."/>
            <person name="Couloux A."/>
            <person name="Denny R."/>
            <person name="Deshpande S."/>
            <person name="Dai X."/>
            <person name="Doyle J.J."/>
            <person name="Dudez A.M."/>
            <person name="Farmer A.D."/>
            <person name="Fouteau S."/>
            <person name="Franken C."/>
            <person name="Gibelin C."/>
            <person name="Gish J."/>
            <person name="Goldstein S."/>
            <person name="Gonzalez A.J."/>
            <person name="Green P.J."/>
            <person name="Hallab A."/>
            <person name="Hartog M."/>
            <person name="Hua A."/>
            <person name="Humphray S.J."/>
            <person name="Jeong D.H."/>
            <person name="Jing Y."/>
            <person name="Jocker A."/>
            <person name="Kenton S.M."/>
            <person name="Kim D.J."/>
            <person name="Klee K."/>
            <person name="Lai H."/>
            <person name="Lang C."/>
            <person name="Lin S."/>
            <person name="Macmil S.L."/>
            <person name="Magdelenat G."/>
            <person name="Matthews L."/>
            <person name="McCorrison J."/>
            <person name="Monaghan E.L."/>
            <person name="Mun J.H."/>
            <person name="Najar F.Z."/>
            <person name="Nicholson C."/>
            <person name="Noirot C."/>
            <person name="O'Bleness M."/>
            <person name="Paule C.R."/>
            <person name="Poulain J."/>
            <person name="Prion F."/>
            <person name="Qin B."/>
            <person name="Qu C."/>
            <person name="Retzel E.F."/>
            <person name="Riddle C."/>
            <person name="Sallet E."/>
            <person name="Samain S."/>
            <person name="Samson N."/>
            <person name="Sanders I."/>
            <person name="Saurat O."/>
            <person name="Scarpelli C."/>
            <person name="Schiex T."/>
            <person name="Segurens B."/>
            <person name="Severin A.J."/>
            <person name="Sherrier D.J."/>
            <person name="Shi R."/>
            <person name="Sims S."/>
            <person name="Singer S.R."/>
            <person name="Sinharoy S."/>
            <person name="Sterck L."/>
            <person name="Viollet A."/>
            <person name="Wang B.B."/>
            <person name="Wang K."/>
            <person name="Wang M."/>
            <person name="Wang X."/>
            <person name="Warfsmann J."/>
            <person name="Weissenbach J."/>
            <person name="White D.D."/>
            <person name="White J.D."/>
            <person name="Wiley G.B."/>
            <person name="Wincker P."/>
            <person name="Xing Y."/>
            <person name="Yang L."/>
            <person name="Yao Z."/>
            <person name="Ying F."/>
            <person name="Zhai J."/>
            <person name="Zhou L."/>
            <person name="Zuber A."/>
            <person name="Denarie J."/>
            <person name="Dixon R.A."/>
            <person name="May G.D."/>
            <person name="Schwartz D.C."/>
            <person name="Rogers J."/>
            <person name="Quetier F."/>
            <person name="Town C.D."/>
            <person name="Roe B.A."/>
        </authorList>
    </citation>
    <scope>NUCLEOTIDE SEQUENCE [LARGE SCALE GENOMIC DNA]</scope>
    <source>
        <strain evidence="9">A17</strain>
        <strain evidence="11 12">cv. Jemalong A17</strain>
    </source>
</reference>
<reference evidence="10" key="4">
    <citation type="journal article" date="2018" name="Nat. Plants">
        <title>Whole-genome landscape of Medicago truncatula symbiotic genes.</title>
        <authorList>
            <person name="Pecrix Y."/>
            <person name="Gamas P."/>
            <person name="Carrere S."/>
        </authorList>
    </citation>
    <scope>NUCLEOTIDE SEQUENCE</scope>
    <source>
        <tissue evidence="10">Leaves</tissue>
    </source>
</reference>